<feature type="domain" description="Fibronectin type-III" evidence="4">
    <location>
        <begin position="374"/>
        <end position="486"/>
    </location>
</feature>
<feature type="compositionally biased region" description="Basic and acidic residues" evidence="2">
    <location>
        <begin position="228"/>
        <end position="237"/>
    </location>
</feature>
<dbReference type="SMART" id="SM00060">
    <property type="entry name" value="FN3"/>
    <property type="match status" value="3"/>
</dbReference>
<dbReference type="Proteomes" id="UP000762676">
    <property type="component" value="Unassembled WGS sequence"/>
</dbReference>
<evidence type="ECO:0000259" key="4">
    <source>
        <dbReference type="PROSITE" id="PS50853"/>
    </source>
</evidence>
<keyword evidence="3" id="KW-0732">Signal</keyword>
<dbReference type="GO" id="GO:0008083">
    <property type="term" value="F:growth factor activity"/>
    <property type="evidence" value="ECO:0007669"/>
    <property type="project" value="InterPro"/>
</dbReference>
<dbReference type="Gene3D" id="2.30.90.10">
    <property type="entry name" value="Heparin-binding Growth Factor, Midkine, Chain A- C-terminal Domain"/>
    <property type="match status" value="3"/>
</dbReference>
<dbReference type="InterPro" id="IPR020090">
    <property type="entry name" value="PTN/MK_C_dom"/>
</dbReference>
<feature type="compositionally biased region" description="Basic residues" evidence="2">
    <location>
        <begin position="213"/>
        <end position="227"/>
    </location>
</feature>
<dbReference type="Pfam" id="PF00041">
    <property type="entry name" value="fn3"/>
    <property type="match status" value="2"/>
</dbReference>
<dbReference type="Pfam" id="PF01091">
    <property type="entry name" value="PTN_MK_C"/>
    <property type="match status" value="1"/>
</dbReference>
<keyword evidence="6" id="KW-1185">Reference proteome</keyword>
<evidence type="ECO:0000313" key="6">
    <source>
        <dbReference type="Proteomes" id="UP000762676"/>
    </source>
</evidence>
<feature type="signal peptide" evidence="3">
    <location>
        <begin position="1"/>
        <end position="23"/>
    </location>
</feature>
<sequence>MELQVRAALLLTFVFLILGTTLARKDKRLRNRCKYDKRSARWSPCDTTLRLQTKEAKLLKGRKKCPPTRTYTRPCDRGIILINGCKYVQVSDWSTCDNATKTSTRTLELSVGDTKTCDNNTVESRKCDEKNNKGKNQRRDRGSRKNKKLSRKERRRRKKRKRLRKQRKRKDNKQDISPDCRYKAAVWSKCDRKTRKQKGVRELRTSSNSTVCKKTRVTTRPCNGKKSRKDDRKKDKETEDDLERKKKRRERKKKRKDGKKKKDKDEISQERPPSMTELYVVPYSTFAMVSWQPPQQDGAPVPVDGYQIGYGRDFPDVNMVQINASEVTYKITGLEPGWQYIISIRAYNHMGVGQALYETVMTRKADGAKSVVMPPIGVRPLVLSAHEINVTWVDMSAKEDPSQKREYYLRYRPLSQQQARGSPASSGTNTAYLAPNFKVQRSEPQQQYSLVGQLRPHTKYEFAVLASDGQRNSTWSMMVWNVTQEAAPSSPPRDLTVIIDPDTPGQVLLTWQPPQEANGVITGYDVSFITSSIDGQPLEQRVLVEGSKLSVTLNTLSPGVTYDFSVNAKNSKGIGPPLRVQDYQLPGDPAPVPATLTASPAPNDPRAAMLVWEIPQKVTANILGMLLYFVLKNPCTYVAMLTLFMFRRHLQPISDSH</sequence>
<dbReference type="PANTHER" id="PTHR44170">
    <property type="entry name" value="PROTEIN SIDEKICK"/>
    <property type="match status" value="1"/>
</dbReference>
<feature type="region of interest" description="Disordered" evidence="2">
    <location>
        <begin position="191"/>
        <end position="273"/>
    </location>
</feature>
<dbReference type="InterPro" id="IPR003961">
    <property type="entry name" value="FN3_dom"/>
</dbReference>
<dbReference type="AlphaFoldDB" id="A0AAV4GMD2"/>
<feature type="domain" description="Fibronectin type-III" evidence="4">
    <location>
        <begin position="272"/>
        <end position="366"/>
    </location>
</feature>
<feature type="region of interest" description="Disordered" evidence="2">
    <location>
        <begin position="119"/>
        <end position="177"/>
    </location>
</feature>
<dbReference type="EMBL" id="BMAT01001470">
    <property type="protein sequence ID" value="GFR86190.1"/>
    <property type="molecule type" value="Genomic_DNA"/>
</dbReference>
<feature type="compositionally biased region" description="Basic residues" evidence="2">
    <location>
        <begin position="141"/>
        <end position="171"/>
    </location>
</feature>
<feature type="compositionally biased region" description="Basic residues" evidence="2">
    <location>
        <begin position="245"/>
        <end position="262"/>
    </location>
</feature>
<accession>A0AAV4GMD2</accession>
<reference evidence="5 6" key="1">
    <citation type="journal article" date="2021" name="Elife">
        <title>Chloroplast acquisition without the gene transfer in kleptoplastic sea slugs, Plakobranchus ocellatus.</title>
        <authorList>
            <person name="Maeda T."/>
            <person name="Takahashi S."/>
            <person name="Yoshida T."/>
            <person name="Shimamura S."/>
            <person name="Takaki Y."/>
            <person name="Nagai Y."/>
            <person name="Toyoda A."/>
            <person name="Suzuki Y."/>
            <person name="Arimoto A."/>
            <person name="Ishii H."/>
            <person name="Satoh N."/>
            <person name="Nishiyama T."/>
            <person name="Hasebe M."/>
            <person name="Maruyama T."/>
            <person name="Minagawa J."/>
            <person name="Obokata J."/>
            <person name="Shigenobu S."/>
        </authorList>
    </citation>
    <scope>NUCLEOTIDE SEQUENCE [LARGE SCALE GENOMIC DNA]</scope>
</reference>
<evidence type="ECO:0000256" key="3">
    <source>
        <dbReference type="SAM" id="SignalP"/>
    </source>
</evidence>
<keyword evidence="1" id="KW-1015">Disulfide bond</keyword>
<dbReference type="CDD" id="cd00063">
    <property type="entry name" value="FN3"/>
    <property type="match status" value="3"/>
</dbReference>
<evidence type="ECO:0000256" key="1">
    <source>
        <dbReference type="ARBA" id="ARBA00023157"/>
    </source>
</evidence>
<gene>
    <name evidence="5" type="ORF">ElyMa_000714200</name>
</gene>
<dbReference type="PROSITE" id="PS50853">
    <property type="entry name" value="FN3"/>
    <property type="match status" value="3"/>
</dbReference>
<comment type="caution">
    <text evidence="5">The sequence shown here is derived from an EMBL/GenBank/DDBJ whole genome shotgun (WGS) entry which is preliminary data.</text>
</comment>
<feature type="chain" id="PRO_5043360419" evidence="3">
    <location>
        <begin position="24"/>
        <end position="657"/>
    </location>
</feature>
<dbReference type="PANTHER" id="PTHR44170:SF54">
    <property type="entry name" value="FI24025P1"/>
    <property type="match status" value="1"/>
</dbReference>
<dbReference type="InterPro" id="IPR038130">
    <property type="entry name" value="PTN/MK_C_dom_sf"/>
</dbReference>
<name>A0AAV4GMD2_9GAST</name>
<dbReference type="InterPro" id="IPR013783">
    <property type="entry name" value="Ig-like_fold"/>
</dbReference>
<organism evidence="5 6">
    <name type="scientific">Elysia marginata</name>
    <dbReference type="NCBI Taxonomy" id="1093978"/>
    <lineage>
        <taxon>Eukaryota</taxon>
        <taxon>Metazoa</taxon>
        <taxon>Spiralia</taxon>
        <taxon>Lophotrochozoa</taxon>
        <taxon>Mollusca</taxon>
        <taxon>Gastropoda</taxon>
        <taxon>Heterobranchia</taxon>
        <taxon>Euthyneura</taxon>
        <taxon>Panpulmonata</taxon>
        <taxon>Sacoglossa</taxon>
        <taxon>Placobranchoidea</taxon>
        <taxon>Plakobranchidae</taxon>
        <taxon>Elysia</taxon>
    </lineage>
</organism>
<dbReference type="InterPro" id="IPR036116">
    <property type="entry name" value="FN3_sf"/>
</dbReference>
<dbReference type="SUPFAM" id="SSF49265">
    <property type="entry name" value="Fibronectin type III"/>
    <property type="match status" value="2"/>
</dbReference>
<evidence type="ECO:0000256" key="2">
    <source>
        <dbReference type="SAM" id="MobiDB-lite"/>
    </source>
</evidence>
<feature type="domain" description="Fibronectin type-III" evidence="4">
    <location>
        <begin position="491"/>
        <end position="588"/>
    </location>
</feature>
<dbReference type="Gene3D" id="2.60.40.10">
    <property type="entry name" value="Immunoglobulins"/>
    <property type="match status" value="3"/>
</dbReference>
<feature type="compositionally biased region" description="Basic and acidic residues" evidence="2">
    <location>
        <begin position="123"/>
        <end position="140"/>
    </location>
</feature>
<evidence type="ECO:0000313" key="5">
    <source>
        <dbReference type="EMBL" id="GFR86190.1"/>
    </source>
</evidence>
<dbReference type="GO" id="GO:0098609">
    <property type="term" value="P:cell-cell adhesion"/>
    <property type="evidence" value="ECO:0007669"/>
    <property type="project" value="TreeGrafter"/>
</dbReference>
<protein>
    <submittedName>
        <fullName evidence="5">Neogenin</fullName>
    </submittedName>
</protein>
<proteinExistence type="predicted"/>
<dbReference type="PRINTS" id="PR00014">
    <property type="entry name" value="FNTYPEIII"/>
</dbReference>